<accession>A0A815PE86</accession>
<evidence type="ECO:0000256" key="1">
    <source>
        <dbReference type="SAM" id="MobiDB-lite"/>
    </source>
</evidence>
<dbReference type="OrthoDB" id="9999307at2759"/>
<evidence type="ECO:0000313" key="5">
    <source>
        <dbReference type="Proteomes" id="UP000663852"/>
    </source>
</evidence>
<dbReference type="Proteomes" id="UP000663828">
    <property type="component" value="Unassembled WGS sequence"/>
</dbReference>
<sequence length="470" mass="53671">MKRQKEGDDTCEQEHRVVNVRNQYFNSAVQGSDQKQQYRNSTTSPSKPNQTNAGTPKATFPPFRINFISDSCPSELSIIKDMNKLFRMDRSYGRYLSNGNKKCFLLYAGTTEQFDRLMDKTTWPIQIYSCDYEIFLPMKMPMAYSVVAVNVGQFESDIEKQYPTIIEVERLYVKRGIPISKVTIDFASNQEVSKIIQTKRLLLDDENTSFMIQPYSPPTKILRCFNCQQYNDHIAANRPHKDEPKCFRCANCGQNHMAGSPNFLQVKPTETQNPWFNDVNEQHIQAPTYTASQFEGTSAHRALLSDMNSKLNQIITGIEKLSQEKAKSNSNIANAFAQIKACQNDIDTIKVFTLNMISPFLINLGDAVSELGEKEQKEKFHPKLQQFKQYLNRYKNEIFDLVDSTSPPIITLNGTHHDDVPVKLFSKHFFNYDVPSISGTNPFGGVLIAIHKSIYSQRIAEFNSIPNLIA</sequence>
<dbReference type="EMBL" id="CAJNOR010002644">
    <property type="protein sequence ID" value="CAF1322391.1"/>
    <property type="molecule type" value="Genomic_DNA"/>
</dbReference>
<name>A0A815PE86_ADIRI</name>
<dbReference type="EMBL" id="CAJNOJ010000436">
    <property type="protein sequence ID" value="CAF1447678.1"/>
    <property type="molecule type" value="Genomic_DNA"/>
</dbReference>
<evidence type="ECO:0000313" key="2">
    <source>
        <dbReference type="EMBL" id="CAF1322391.1"/>
    </source>
</evidence>
<proteinExistence type="predicted"/>
<dbReference type="Proteomes" id="UP000663852">
    <property type="component" value="Unassembled WGS sequence"/>
</dbReference>
<evidence type="ECO:0000313" key="4">
    <source>
        <dbReference type="Proteomes" id="UP000663828"/>
    </source>
</evidence>
<keyword evidence="4" id="KW-1185">Reference proteome</keyword>
<evidence type="ECO:0000313" key="3">
    <source>
        <dbReference type="EMBL" id="CAF1447678.1"/>
    </source>
</evidence>
<feature type="region of interest" description="Disordered" evidence="1">
    <location>
        <begin position="25"/>
        <end position="58"/>
    </location>
</feature>
<reference evidence="3" key="1">
    <citation type="submission" date="2021-02" db="EMBL/GenBank/DDBJ databases">
        <authorList>
            <person name="Nowell W R."/>
        </authorList>
    </citation>
    <scope>NUCLEOTIDE SEQUENCE</scope>
</reference>
<protein>
    <submittedName>
        <fullName evidence="3">Uncharacterized protein</fullName>
    </submittedName>
</protein>
<organism evidence="3 5">
    <name type="scientific">Adineta ricciae</name>
    <name type="common">Rotifer</name>
    <dbReference type="NCBI Taxonomy" id="249248"/>
    <lineage>
        <taxon>Eukaryota</taxon>
        <taxon>Metazoa</taxon>
        <taxon>Spiralia</taxon>
        <taxon>Gnathifera</taxon>
        <taxon>Rotifera</taxon>
        <taxon>Eurotatoria</taxon>
        <taxon>Bdelloidea</taxon>
        <taxon>Adinetida</taxon>
        <taxon>Adinetidae</taxon>
        <taxon>Adineta</taxon>
    </lineage>
</organism>
<dbReference type="AlphaFoldDB" id="A0A815PE86"/>
<gene>
    <name evidence="3" type="ORF">EDS130_LOCUS39316</name>
    <name evidence="2" type="ORF">XAT740_LOCUS29984</name>
</gene>
<feature type="compositionally biased region" description="Polar residues" evidence="1">
    <location>
        <begin position="25"/>
        <end position="54"/>
    </location>
</feature>
<comment type="caution">
    <text evidence="3">The sequence shown here is derived from an EMBL/GenBank/DDBJ whole genome shotgun (WGS) entry which is preliminary data.</text>
</comment>